<dbReference type="GO" id="GO:0007032">
    <property type="term" value="P:endosome organization"/>
    <property type="evidence" value="ECO:0007669"/>
    <property type="project" value="TreeGrafter"/>
</dbReference>
<dbReference type="GO" id="GO:0070530">
    <property type="term" value="F:K63-linked polyubiquitin modification-dependent protein binding"/>
    <property type="evidence" value="ECO:0007669"/>
    <property type="project" value="TreeGrafter"/>
</dbReference>
<dbReference type="Gene3D" id="3.30.60.90">
    <property type="match status" value="1"/>
</dbReference>
<dbReference type="CDD" id="cd02340">
    <property type="entry name" value="ZZ_NBR1_like"/>
    <property type="match status" value="1"/>
</dbReference>
<evidence type="ECO:0000313" key="7">
    <source>
        <dbReference type="EMBL" id="KHJ81268.1"/>
    </source>
</evidence>
<evidence type="ECO:0000256" key="2">
    <source>
        <dbReference type="ARBA" id="ARBA00022771"/>
    </source>
</evidence>
<dbReference type="GO" id="GO:0035973">
    <property type="term" value="P:aggrephagy"/>
    <property type="evidence" value="ECO:0007669"/>
    <property type="project" value="TreeGrafter"/>
</dbReference>
<feature type="compositionally biased region" description="Basic and acidic residues" evidence="5">
    <location>
        <begin position="1"/>
        <end position="30"/>
    </location>
</feature>
<name>A0A0B1S7I3_OESDE</name>
<dbReference type="SMART" id="SM00291">
    <property type="entry name" value="ZnF_ZZ"/>
    <property type="match status" value="1"/>
</dbReference>
<dbReference type="OrthoDB" id="2122982at2759"/>
<proteinExistence type="predicted"/>
<dbReference type="PROSITE" id="PS50135">
    <property type="entry name" value="ZF_ZZ_2"/>
    <property type="match status" value="1"/>
</dbReference>
<reference evidence="7 8" key="1">
    <citation type="submission" date="2014-03" db="EMBL/GenBank/DDBJ databases">
        <title>Draft genome of the hookworm Oesophagostomum dentatum.</title>
        <authorList>
            <person name="Mitreva M."/>
        </authorList>
    </citation>
    <scope>NUCLEOTIDE SEQUENCE [LARGE SCALE GENOMIC DNA]</scope>
    <source>
        <strain evidence="7 8">OD-Hann</strain>
    </source>
</reference>
<keyword evidence="3" id="KW-0862">Zinc</keyword>
<evidence type="ECO:0000256" key="4">
    <source>
        <dbReference type="PROSITE-ProRule" id="PRU00228"/>
    </source>
</evidence>
<evidence type="ECO:0000259" key="6">
    <source>
        <dbReference type="PROSITE" id="PS50135"/>
    </source>
</evidence>
<dbReference type="InterPro" id="IPR043145">
    <property type="entry name" value="Znf_ZZ_sf"/>
</dbReference>
<evidence type="ECO:0000256" key="5">
    <source>
        <dbReference type="SAM" id="MobiDB-lite"/>
    </source>
</evidence>
<dbReference type="FunFam" id="3.30.60.90:FF:000016">
    <property type="entry name" value="Refractory to sigma P"/>
    <property type="match status" value="1"/>
</dbReference>
<dbReference type="GO" id="GO:0008270">
    <property type="term" value="F:zinc ion binding"/>
    <property type="evidence" value="ECO:0007669"/>
    <property type="project" value="UniProtKB-KW"/>
</dbReference>
<feature type="region of interest" description="Disordered" evidence="5">
    <location>
        <begin position="1"/>
        <end position="41"/>
    </location>
</feature>
<dbReference type="GO" id="GO:0000423">
    <property type="term" value="P:mitophagy"/>
    <property type="evidence" value="ECO:0007669"/>
    <property type="project" value="TreeGrafter"/>
</dbReference>
<dbReference type="EMBL" id="KN591853">
    <property type="protein sequence ID" value="KHJ81268.1"/>
    <property type="molecule type" value="Genomic_DNA"/>
</dbReference>
<dbReference type="PROSITE" id="PS01357">
    <property type="entry name" value="ZF_ZZ_1"/>
    <property type="match status" value="1"/>
</dbReference>
<keyword evidence="8" id="KW-1185">Reference proteome</keyword>
<keyword evidence="2 4" id="KW-0863">Zinc-finger</keyword>
<sequence length="128" mass="14331">LLRLHTVEKSNGNDDTKSEKETEKPAKAEDTPQNTPAGNEAVHGNVVCDVCDTSIVGTRYKCILCVDYDLCQNCERTGVHSNHGMVRIVDPMRTYVPWGARLRYTRRSGQHHHPHPHAPPSIDGVVHR</sequence>
<dbReference type="Pfam" id="PF00569">
    <property type="entry name" value="ZZ"/>
    <property type="match status" value="1"/>
</dbReference>
<dbReference type="GO" id="GO:0044753">
    <property type="term" value="C:amphisome"/>
    <property type="evidence" value="ECO:0007669"/>
    <property type="project" value="TreeGrafter"/>
</dbReference>
<keyword evidence="1" id="KW-0479">Metal-binding</keyword>
<feature type="compositionally biased region" description="Basic residues" evidence="5">
    <location>
        <begin position="107"/>
        <end position="116"/>
    </location>
</feature>
<feature type="region of interest" description="Disordered" evidence="5">
    <location>
        <begin position="107"/>
        <end position="128"/>
    </location>
</feature>
<accession>A0A0B1S7I3</accession>
<dbReference type="InterPro" id="IPR000433">
    <property type="entry name" value="Znf_ZZ"/>
</dbReference>
<dbReference type="PANTHER" id="PTHR15090:SF0">
    <property type="entry name" value="SEQUESTOSOME-1"/>
    <property type="match status" value="1"/>
</dbReference>
<dbReference type="AlphaFoldDB" id="A0A0B1S7I3"/>
<dbReference type="PANTHER" id="PTHR15090">
    <property type="entry name" value="SEQUESTOSOME 1-RELATED"/>
    <property type="match status" value="1"/>
</dbReference>
<dbReference type="GO" id="GO:0016235">
    <property type="term" value="C:aggresome"/>
    <property type="evidence" value="ECO:0007669"/>
    <property type="project" value="TreeGrafter"/>
</dbReference>
<dbReference type="InterPro" id="IPR052260">
    <property type="entry name" value="Autophagy_Rcpt_SigReg"/>
</dbReference>
<evidence type="ECO:0000256" key="1">
    <source>
        <dbReference type="ARBA" id="ARBA00022723"/>
    </source>
</evidence>
<organism evidence="7 8">
    <name type="scientific">Oesophagostomum dentatum</name>
    <name type="common">Nodular worm</name>
    <dbReference type="NCBI Taxonomy" id="61180"/>
    <lineage>
        <taxon>Eukaryota</taxon>
        <taxon>Metazoa</taxon>
        <taxon>Ecdysozoa</taxon>
        <taxon>Nematoda</taxon>
        <taxon>Chromadorea</taxon>
        <taxon>Rhabditida</taxon>
        <taxon>Rhabditina</taxon>
        <taxon>Rhabditomorpha</taxon>
        <taxon>Strongyloidea</taxon>
        <taxon>Strongylidae</taxon>
        <taxon>Oesophagostomum</taxon>
    </lineage>
</organism>
<evidence type="ECO:0000313" key="8">
    <source>
        <dbReference type="Proteomes" id="UP000053660"/>
    </source>
</evidence>
<feature type="domain" description="ZZ-type" evidence="6">
    <location>
        <begin position="43"/>
        <end position="94"/>
    </location>
</feature>
<dbReference type="GO" id="GO:0005080">
    <property type="term" value="F:protein kinase C binding"/>
    <property type="evidence" value="ECO:0007669"/>
    <property type="project" value="TreeGrafter"/>
</dbReference>
<protein>
    <submittedName>
        <fullName evidence="7">Zinc finger, ZZ type</fullName>
    </submittedName>
</protein>
<dbReference type="Proteomes" id="UP000053660">
    <property type="component" value="Unassembled WGS sequence"/>
</dbReference>
<gene>
    <name evidence="7" type="ORF">OESDEN_19046</name>
</gene>
<feature type="non-terminal residue" evidence="7">
    <location>
        <position position="1"/>
    </location>
</feature>
<evidence type="ECO:0000256" key="3">
    <source>
        <dbReference type="ARBA" id="ARBA00022833"/>
    </source>
</evidence>
<dbReference type="SUPFAM" id="SSF57850">
    <property type="entry name" value="RING/U-box"/>
    <property type="match status" value="1"/>
</dbReference>